<organism evidence="2 3">
    <name type="scientific">Sediminivirga luteola</name>
    <dbReference type="NCBI Taxonomy" id="1774748"/>
    <lineage>
        <taxon>Bacteria</taxon>
        <taxon>Bacillati</taxon>
        <taxon>Actinomycetota</taxon>
        <taxon>Actinomycetes</taxon>
        <taxon>Micrococcales</taxon>
        <taxon>Brevibacteriaceae</taxon>
        <taxon>Sediminivirga</taxon>
    </lineage>
</organism>
<dbReference type="Proteomes" id="UP000616114">
    <property type="component" value="Unassembled WGS sequence"/>
</dbReference>
<dbReference type="Gene3D" id="3.30.70.100">
    <property type="match status" value="1"/>
</dbReference>
<evidence type="ECO:0000313" key="2">
    <source>
        <dbReference type="EMBL" id="GGA16066.1"/>
    </source>
</evidence>
<accession>A0A8J2XKP3</accession>
<keyword evidence="3" id="KW-1185">Reference proteome</keyword>
<gene>
    <name evidence="2" type="ORF">GCM10011333_18880</name>
</gene>
<reference evidence="2" key="1">
    <citation type="journal article" date="2014" name="Int. J. Syst. Evol. Microbiol.">
        <title>Complete genome sequence of Corynebacterium casei LMG S-19264T (=DSM 44701T), isolated from a smear-ripened cheese.</title>
        <authorList>
            <consortium name="US DOE Joint Genome Institute (JGI-PGF)"/>
            <person name="Walter F."/>
            <person name="Albersmeier A."/>
            <person name="Kalinowski J."/>
            <person name="Ruckert C."/>
        </authorList>
    </citation>
    <scope>NUCLEOTIDE SEQUENCE</scope>
    <source>
        <strain evidence="2">CGMCC 1.12785</strain>
    </source>
</reference>
<evidence type="ECO:0000259" key="1">
    <source>
        <dbReference type="PROSITE" id="PS51725"/>
    </source>
</evidence>
<comment type="caution">
    <text evidence="2">The sequence shown here is derived from an EMBL/GenBank/DDBJ whole genome shotgun (WGS) entry which is preliminary data.</text>
</comment>
<dbReference type="InterPro" id="IPR011008">
    <property type="entry name" value="Dimeric_a/b-barrel"/>
</dbReference>
<dbReference type="RefSeq" id="WP_188550661.1">
    <property type="nucleotide sequence ID" value="NZ_BMFY01000007.1"/>
</dbReference>
<reference evidence="2" key="2">
    <citation type="submission" date="2020-09" db="EMBL/GenBank/DDBJ databases">
        <authorList>
            <person name="Sun Q."/>
            <person name="Zhou Y."/>
        </authorList>
    </citation>
    <scope>NUCLEOTIDE SEQUENCE</scope>
    <source>
        <strain evidence="2">CGMCC 1.12785</strain>
    </source>
</reference>
<sequence>MTDQRHQSPSISINTFTAVEGGIDALTVFQIAEMEDMRAEATAHGWLGNEVYRSDDDTSLIVLTRFRSAEAKENWAQTDRFRRHFEGLKPLIQNGTSIPVTFVVAHGQNLSPQDSTDWP</sequence>
<dbReference type="EMBL" id="BMFY01000007">
    <property type="protein sequence ID" value="GGA16066.1"/>
    <property type="molecule type" value="Genomic_DNA"/>
</dbReference>
<feature type="domain" description="ABM" evidence="1">
    <location>
        <begin position="10"/>
        <end position="100"/>
    </location>
</feature>
<proteinExistence type="predicted"/>
<dbReference type="InterPro" id="IPR007138">
    <property type="entry name" value="ABM_dom"/>
</dbReference>
<dbReference type="PROSITE" id="PS51725">
    <property type="entry name" value="ABM"/>
    <property type="match status" value="1"/>
</dbReference>
<protein>
    <recommendedName>
        <fullName evidence="1">ABM domain-containing protein</fullName>
    </recommendedName>
</protein>
<dbReference type="Pfam" id="PF03992">
    <property type="entry name" value="ABM"/>
    <property type="match status" value="1"/>
</dbReference>
<dbReference type="SUPFAM" id="SSF54909">
    <property type="entry name" value="Dimeric alpha+beta barrel"/>
    <property type="match status" value="1"/>
</dbReference>
<dbReference type="AlphaFoldDB" id="A0A8J2XKP3"/>
<evidence type="ECO:0000313" key="3">
    <source>
        <dbReference type="Proteomes" id="UP000616114"/>
    </source>
</evidence>
<name>A0A8J2XKP3_9MICO</name>